<name>A0A2H0V607_9BACT</name>
<organism evidence="1 2">
    <name type="scientific">Candidatus Falkowbacteria bacterium CG10_big_fil_rev_8_21_14_0_10_39_11</name>
    <dbReference type="NCBI Taxonomy" id="1974565"/>
    <lineage>
        <taxon>Bacteria</taxon>
        <taxon>Candidatus Falkowiibacteriota</taxon>
    </lineage>
</organism>
<dbReference type="AlphaFoldDB" id="A0A2H0V607"/>
<dbReference type="Proteomes" id="UP000229901">
    <property type="component" value="Unassembled WGS sequence"/>
</dbReference>
<accession>A0A2H0V607</accession>
<sequence>MSRTYRAFVKTIGRNNNHRPKHWFRAMRNSLRRLHRWTDHAGGSHVLSDDSIMPSKVVRKLLDAGWSADQVISRIKNKFKWTELEARQLVEYFMKPR</sequence>
<reference evidence="2" key="1">
    <citation type="submission" date="2017-09" db="EMBL/GenBank/DDBJ databases">
        <title>Depth-based differentiation of microbial function through sediment-hosted aquifers and enrichment of novel symbionts in the deep terrestrial subsurface.</title>
        <authorList>
            <person name="Probst A.J."/>
            <person name="Ladd B."/>
            <person name="Jarett J.K."/>
            <person name="Geller-Mcgrath D.E."/>
            <person name="Sieber C.M.K."/>
            <person name="Emerson J.B."/>
            <person name="Anantharaman K."/>
            <person name="Thomas B.C."/>
            <person name="Malmstrom R."/>
            <person name="Stieglmeier M."/>
            <person name="Klingl A."/>
            <person name="Woyke T."/>
            <person name="Ryan C.M."/>
            <person name="Banfield J.F."/>
        </authorList>
    </citation>
    <scope>NUCLEOTIDE SEQUENCE [LARGE SCALE GENOMIC DNA]</scope>
</reference>
<proteinExistence type="predicted"/>
<gene>
    <name evidence="1" type="ORF">COT97_01035</name>
</gene>
<dbReference type="EMBL" id="PFAP01000004">
    <property type="protein sequence ID" value="PIR94513.1"/>
    <property type="molecule type" value="Genomic_DNA"/>
</dbReference>
<comment type="caution">
    <text evidence="1">The sequence shown here is derived from an EMBL/GenBank/DDBJ whole genome shotgun (WGS) entry which is preliminary data.</text>
</comment>
<protein>
    <submittedName>
        <fullName evidence="1">Uncharacterized protein</fullName>
    </submittedName>
</protein>
<evidence type="ECO:0000313" key="2">
    <source>
        <dbReference type="Proteomes" id="UP000229901"/>
    </source>
</evidence>
<evidence type="ECO:0000313" key="1">
    <source>
        <dbReference type="EMBL" id="PIR94513.1"/>
    </source>
</evidence>